<evidence type="ECO:0000256" key="1">
    <source>
        <dbReference type="SAM" id="MobiDB-lite"/>
    </source>
</evidence>
<reference evidence="2 3" key="1">
    <citation type="journal article" date="2024" name="Nat. Commun.">
        <title>Phylogenomics reveals the evolutionary origins of lichenization in chlorophyte algae.</title>
        <authorList>
            <person name="Puginier C."/>
            <person name="Libourel C."/>
            <person name="Otte J."/>
            <person name="Skaloud P."/>
            <person name="Haon M."/>
            <person name="Grisel S."/>
            <person name="Petersen M."/>
            <person name="Berrin J.G."/>
            <person name="Delaux P.M."/>
            <person name="Dal Grande F."/>
            <person name="Keller J."/>
        </authorList>
    </citation>
    <scope>NUCLEOTIDE SEQUENCE [LARGE SCALE GENOMIC DNA]</scope>
    <source>
        <strain evidence="2 3">SAG 216-7</strain>
    </source>
</reference>
<organism evidence="2 3">
    <name type="scientific">Coccomyxa subellipsoidea</name>
    <dbReference type="NCBI Taxonomy" id="248742"/>
    <lineage>
        <taxon>Eukaryota</taxon>
        <taxon>Viridiplantae</taxon>
        <taxon>Chlorophyta</taxon>
        <taxon>core chlorophytes</taxon>
        <taxon>Trebouxiophyceae</taxon>
        <taxon>Trebouxiophyceae incertae sedis</taxon>
        <taxon>Coccomyxaceae</taxon>
        <taxon>Coccomyxa</taxon>
    </lineage>
</organism>
<dbReference type="EMBL" id="JALJOT010000009">
    <property type="protein sequence ID" value="KAK9907354.1"/>
    <property type="molecule type" value="Genomic_DNA"/>
</dbReference>
<evidence type="ECO:0008006" key="4">
    <source>
        <dbReference type="Google" id="ProtNLM"/>
    </source>
</evidence>
<comment type="caution">
    <text evidence="2">The sequence shown here is derived from an EMBL/GenBank/DDBJ whole genome shotgun (WGS) entry which is preliminary data.</text>
</comment>
<feature type="region of interest" description="Disordered" evidence="1">
    <location>
        <begin position="65"/>
        <end position="109"/>
    </location>
</feature>
<gene>
    <name evidence="2" type="ORF">WJX75_002071</name>
</gene>
<feature type="compositionally biased region" description="Low complexity" evidence="1">
    <location>
        <begin position="333"/>
        <end position="350"/>
    </location>
</feature>
<evidence type="ECO:0000313" key="2">
    <source>
        <dbReference type="EMBL" id="KAK9907354.1"/>
    </source>
</evidence>
<feature type="region of interest" description="Disordered" evidence="1">
    <location>
        <begin position="312"/>
        <end position="350"/>
    </location>
</feature>
<protein>
    <recommendedName>
        <fullName evidence="4">Prolamin-like domain-containing protein</fullName>
    </recommendedName>
</protein>
<accession>A0ABR2YKH8</accession>
<evidence type="ECO:0000313" key="3">
    <source>
        <dbReference type="Proteomes" id="UP001491310"/>
    </source>
</evidence>
<proteinExistence type="predicted"/>
<feature type="region of interest" description="Disordered" evidence="1">
    <location>
        <begin position="137"/>
        <end position="156"/>
    </location>
</feature>
<sequence length="402" mass="39025">MMKELKVFRWRRRGSIAFRTLVLALVCSSLVPASGARILQQSSALVDDGSQDVVFPSDSSTKAAAPAVAGSAGDTSQSSPAPLKARWASSVSQTDSSEGTDGTAASPRAGLSWANQVRALPPAYQAIGAQIVSQTLGPSSDSGAVSESDTAPADPVTDAAAPAVAVDALPPVAAAVAPVTDPAAAVAGPVPAATFAPTPTPTPQPTFAPTQTPAAEAVPVATALPALVPVEAPATVPAPGDGSSSDMLIVGTALAPVAAPPPRGTSSSLQCSDNGSNNSLALSICKFITGILPAATRQQMCGRFLPKCPPAEPADPPVSATGLTTAGNTVPLAAPAPAPTAAAEPPATATAGGNPSIFGLPIPPLGELLGGLAQGLTGNASPTAAVVPSASPPVASAAAVAG</sequence>
<feature type="compositionally biased region" description="Polar residues" evidence="1">
    <location>
        <begin position="137"/>
        <end position="148"/>
    </location>
</feature>
<feature type="compositionally biased region" description="Polar residues" evidence="1">
    <location>
        <begin position="89"/>
        <end position="100"/>
    </location>
</feature>
<keyword evidence="3" id="KW-1185">Reference proteome</keyword>
<name>A0ABR2YKH8_9CHLO</name>
<dbReference type="Proteomes" id="UP001491310">
    <property type="component" value="Unassembled WGS sequence"/>
</dbReference>